<evidence type="ECO:0000256" key="2">
    <source>
        <dbReference type="ARBA" id="ARBA00023125"/>
    </source>
</evidence>
<gene>
    <name evidence="4" type="ORF">JBK99_07490</name>
</gene>
<protein>
    <submittedName>
        <fullName evidence="4">Helix-turn-helix domain-containing protein</fullName>
    </submittedName>
</protein>
<dbReference type="SUPFAM" id="SSF47413">
    <property type="entry name" value="lambda repressor-like DNA-binding domains"/>
    <property type="match status" value="1"/>
</dbReference>
<organism evidence="4 5">
    <name type="scientific">Legionella pneumophila</name>
    <dbReference type="NCBI Taxonomy" id="446"/>
    <lineage>
        <taxon>Bacteria</taxon>
        <taxon>Pseudomonadati</taxon>
        <taxon>Pseudomonadota</taxon>
        <taxon>Gammaproteobacteria</taxon>
        <taxon>Legionellales</taxon>
        <taxon>Legionellaceae</taxon>
        <taxon>Legionella</taxon>
    </lineage>
</organism>
<dbReference type="InterPro" id="IPR013430">
    <property type="entry name" value="Toxin_antidote_HigA"/>
</dbReference>
<reference evidence="4" key="1">
    <citation type="journal article" date="2018" name="Genome Biol.">
        <title>SKESA: strategic k-mer extension for scrupulous assemblies.</title>
        <authorList>
            <person name="Souvorov A."/>
            <person name="Agarwala R."/>
            <person name="Lipman D.J."/>
        </authorList>
    </citation>
    <scope>NUCLEOTIDE SEQUENCE</scope>
    <source>
        <strain evidence="4">CL18-200174</strain>
    </source>
</reference>
<dbReference type="InterPro" id="IPR001387">
    <property type="entry name" value="Cro/C1-type_HTH"/>
</dbReference>
<dbReference type="InterPro" id="IPR010982">
    <property type="entry name" value="Lambda_DNA-bd_dom_sf"/>
</dbReference>
<dbReference type="AlphaFoldDB" id="A0AAN5Q1R5"/>
<dbReference type="PANTHER" id="PTHR36924:SF1">
    <property type="entry name" value="ANTITOXIN HIGA-1"/>
    <property type="match status" value="1"/>
</dbReference>
<dbReference type="SMART" id="SM00530">
    <property type="entry name" value="HTH_XRE"/>
    <property type="match status" value="1"/>
</dbReference>
<dbReference type="PROSITE" id="PS50943">
    <property type="entry name" value="HTH_CROC1"/>
    <property type="match status" value="1"/>
</dbReference>
<comment type="caution">
    <text evidence="4">The sequence shown here is derived from an EMBL/GenBank/DDBJ whole genome shotgun (WGS) entry which is preliminary data.</text>
</comment>
<dbReference type="GO" id="GO:0003677">
    <property type="term" value="F:DNA binding"/>
    <property type="evidence" value="ECO:0007669"/>
    <property type="project" value="UniProtKB-KW"/>
</dbReference>
<reference evidence="4" key="2">
    <citation type="submission" date="2019-09" db="EMBL/GenBank/DDBJ databases">
        <authorList>
            <consortium name="NCBI Pathogen Detection Project"/>
        </authorList>
    </citation>
    <scope>NUCLEOTIDE SEQUENCE</scope>
    <source>
        <strain evidence="4">CL18-200174</strain>
    </source>
</reference>
<dbReference type="Pfam" id="PF01381">
    <property type="entry name" value="HTH_3"/>
    <property type="match status" value="1"/>
</dbReference>
<evidence type="ECO:0000313" key="5">
    <source>
        <dbReference type="Proteomes" id="UP000863577"/>
    </source>
</evidence>
<sequence length="370" mass="42206">MIEQNKAFYQPDKVSAPGETLLDILEEREMSQVELSERIGRPLKTINEIIKGKAAITSETAIQLERALGTPAEFWNTREANYRAYIASQKELELLSNYNDWLKQFPIKEMIKRGWINGSKNVLEQTIYLLNFFGVATPEQWNTGWTKRKLAFRKAGNVNNDIGGLSVWLRKGEIEAQKIQCNPFNKELLLSSIAQIKSLTLEKDPSVFIPKLQNICAACGIAIVFIQPFPKVPAYGASCWLSPNKASIQLSLRGKTADILWFTIFHELGHIIKHSKKELFIEIDDKCKSKSPEEIEADEYANETLIPQSCLQKWLSKNESLTTNAIIEFSKELNIAPGIIVGRLQYLGKIKYSEHTQLKIRYEWQDTPNN</sequence>
<name>A0AAN5Q1R5_LEGPN</name>
<dbReference type="EMBL" id="DACWOD010000005">
    <property type="protein sequence ID" value="HAU2396171.1"/>
    <property type="molecule type" value="Genomic_DNA"/>
</dbReference>
<dbReference type="CDD" id="cd00093">
    <property type="entry name" value="HTH_XRE"/>
    <property type="match status" value="1"/>
</dbReference>
<dbReference type="RefSeq" id="WP_061721630.1">
    <property type="nucleotide sequence ID" value="NZ_FJBE01000005.1"/>
</dbReference>
<dbReference type="PANTHER" id="PTHR36924">
    <property type="entry name" value="ANTITOXIN HIGA-1"/>
    <property type="match status" value="1"/>
</dbReference>
<dbReference type="Proteomes" id="UP000863577">
    <property type="component" value="Unassembled WGS sequence"/>
</dbReference>
<dbReference type="Gene3D" id="1.10.260.40">
    <property type="entry name" value="lambda repressor-like DNA-binding domains"/>
    <property type="match status" value="1"/>
</dbReference>
<accession>A0AAN5Q1R5</accession>
<proteinExistence type="inferred from homology"/>
<evidence type="ECO:0000313" key="4">
    <source>
        <dbReference type="EMBL" id="HAU2396171.1"/>
    </source>
</evidence>
<evidence type="ECO:0000256" key="1">
    <source>
        <dbReference type="ARBA" id="ARBA00007227"/>
    </source>
</evidence>
<dbReference type="InterPro" id="IPR010359">
    <property type="entry name" value="IrrE_HExxH"/>
</dbReference>
<keyword evidence="2" id="KW-0238">DNA-binding</keyword>
<dbReference type="Pfam" id="PF06114">
    <property type="entry name" value="Peptidase_M78"/>
    <property type="match status" value="1"/>
</dbReference>
<evidence type="ECO:0000259" key="3">
    <source>
        <dbReference type="PROSITE" id="PS50943"/>
    </source>
</evidence>
<dbReference type="Gene3D" id="1.10.10.2910">
    <property type="match status" value="1"/>
</dbReference>
<comment type="similarity">
    <text evidence="1">Belongs to the short-chain fatty acyl-CoA assimilation regulator (ScfR) family.</text>
</comment>
<feature type="domain" description="HTH cro/C1-type" evidence="3">
    <location>
        <begin position="21"/>
        <end position="75"/>
    </location>
</feature>